<dbReference type="InterPro" id="IPR001647">
    <property type="entry name" value="HTH_TetR"/>
</dbReference>
<comment type="caution">
    <text evidence="6">The sequence shown here is derived from an EMBL/GenBank/DDBJ whole genome shotgun (WGS) entry which is preliminary data.</text>
</comment>
<dbReference type="InterPro" id="IPR011075">
    <property type="entry name" value="TetR_C"/>
</dbReference>
<dbReference type="Pfam" id="PF16925">
    <property type="entry name" value="TetR_C_13"/>
    <property type="match status" value="1"/>
</dbReference>
<dbReference type="Proteomes" id="UP000569092">
    <property type="component" value="Unassembled WGS sequence"/>
</dbReference>
<gene>
    <name evidence="6" type="ORF">HDF10_001535</name>
</gene>
<evidence type="ECO:0000313" key="7">
    <source>
        <dbReference type="Proteomes" id="UP000569092"/>
    </source>
</evidence>
<evidence type="ECO:0000256" key="1">
    <source>
        <dbReference type="ARBA" id="ARBA00023015"/>
    </source>
</evidence>
<evidence type="ECO:0000313" key="6">
    <source>
        <dbReference type="EMBL" id="MBB5343560.1"/>
    </source>
</evidence>
<dbReference type="AlphaFoldDB" id="A0A7W8J6J1"/>
<dbReference type="SUPFAM" id="SSF48498">
    <property type="entry name" value="Tetracyclin repressor-like, C-terminal domain"/>
    <property type="match status" value="1"/>
</dbReference>
<evidence type="ECO:0000259" key="5">
    <source>
        <dbReference type="PROSITE" id="PS50977"/>
    </source>
</evidence>
<dbReference type="PANTHER" id="PTHR47506">
    <property type="entry name" value="TRANSCRIPTIONAL REGULATORY PROTEIN"/>
    <property type="match status" value="1"/>
</dbReference>
<organism evidence="6 7">
    <name type="scientific">Tunturiibacter lichenicola</name>
    <dbReference type="NCBI Taxonomy" id="2051959"/>
    <lineage>
        <taxon>Bacteria</taxon>
        <taxon>Pseudomonadati</taxon>
        <taxon>Acidobacteriota</taxon>
        <taxon>Terriglobia</taxon>
        <taxon>Terriglobales</taxon>
        <taxon>Acidobacteriaceae</taxon>
        <taxon>Tunturiibacter</taxon>
    </lineage>
</organism>
<dbReference type="EMBL" id="JACHDZ010000002">
    <property type="protein sequence ID" value="MBB5343560.1"/>
    <property type="molecule type" value="Genomic_DNA"/>
</dbReference>
<dbReference type="Pfam" id="PF00440">
    <property type="entry name" value="TetR_N"/>
    <property type="match status" value="1"/>
</dbReference>
<reference evidence="6 7" key="1">
    <citation type="submission" date="2020-08" db="EMBL/GenBank/DDBJ databases">
        <title>Genomic Encyclopedia of Type Strains, Phase IV (KMG-V): Genome sequencing to study the core and pangenomes of soil and plant-associated prokaryotes.</title>
        <authorList>
            <person name="Whitman W."/>
        </authorList>
    </citation>
    <scope>NUCLEOTIDE SEQUENCE [LARGE SCALE GENOMIC DNA]</scope>
    <source>
        <strain evidence="6 7">M8US30</strain>
    </source>
</reference>
<evidence type="ECO:0000256" key="3">
    <source>
        <dbReference type="ARBA" id="ARBA00023163"/>
    </source>
</evidence>
<dbReference type="PROSITE" id="PS50977">
    <property type="entry name" value="HTH_TETR_2"/>
    <property type="match status" value="1"/>
</dbReference>
<dbReference type="InterPro" id="IPR036271">
    <property type="entry name" value="Tet_transcr_reg_TetR-rel_C_sf"/>
</dbReference>
<name>A0A7W8J6J1_9BACT</name>
<dbReference type="InterPro" id="IPR009057">
    <property type="entry name" value="Homeodomain-like_sf"/>
</dbReference>
<keyword evidence="3" id="KW-0804">Transcription</keyword>
<dbReference type="SUPFAM" id="SSF46689">
    <property type="entry name" value="Homeodomain-like"/>
    <property type="match status" value="1"/>
</dbReference>
<feature type="DNA-binding region" description="H-T-H motif" evidence="4">
    <location>
        <begin position="29"/>
        <end position="48"/>
    </location>
</feature>
<keyword evidence="1" id="KW-0805">Transcription regulation</keyword>
<dbReference type="Gene3D" id="1.10.357.10">
    <property type="entry name" value="Tetracycline Repressor, domain 2"/>
    <property type="match status" value="1"/>
</dbReference>
<dbReference type="Gene3D" id="1.10.10.60">
    <property type="entry name" value="Homeodomain-like"/>
    <property type="match status" value="1"/>
</dbReference>
<sequence length="192" mass="21952">MARTKEFDPDAALEIAVEVFWRLGYEHTSLDTLMREMGISRQSLYDTFGDKRSIYFKAMSRYRDKTNGDLKDLLTHEKPVRKACDSLFQSIIRESRAQHERGCLLMNANLSRSVDDVEIKAFLRDNQKDVERIFTTAFVEAKKRGELAPEKDPVALSKFFVATIQGMRALARLNHDRKELAHVAAVALAALD</sequence>
<proteinExistence type="predicted"/>
<keyword evidence="2 4" id="KW-0238">DNA-binding</keyword>
<accession>A0A7W8J6J1</accession>
<evidence type="ECO:0000256" key="2">
    <source>
        <dbReference type="ARBA" id="ARBA00023125"/>
    </source>
</evidence>
<dbReference type="GO" id="GO:0003677">
    <property type="term" value="F:DNA binding"/>
    <property type="evidence" value="ECO:0007669"/>
    <property type="project" value="UniProtKB-UniRule"/>
</dbReference>
<protein>
    <submittedName>
        <fullName evidence="6">AcrR family transcriptional regulator</fullName>
    </submittedName>
</protein>
<feature type="domain" description="HTH tetR-type" evidence="5">
    <location>
        <begin position="6"/>
        <end position="66"/>
    </location>
</feature>
<evidence type="ECO:0000256" key="4">
    <source>
        <dbReference type="PROSITE-ProRule" id="PRU00335"/>
    </source>
</evidence>
<dbReference type="PANTHER" id="PTHR47506:SF1">
    <property type="entry name" value="HTH-TYPE TRANSCRIPTIONAL REGULATOR YJDC"/>
    <property type="match status" value="1"/>
</dbReference>